<comment type="caution">
    <text evidence="1">The sequence shown here is derived from an EMBL/GenBank/DDBJ whole genome shotgun (WGS) entry which is preliminary data.</text>
</comment>
<reference evidence="1" key="1">
    <citation type="submission" date="2023-10" db="EMBL/GenBank/DDBJ databases">
        <title>Genome assembly of Pristionchus species.</title>
        <authorList>
            <person name="Yoshida K."/>
            <person name="Sommer R.J."/>
        </authorList>
    </citation>
    <scope>NUCLEOTIDE SEQUENCE</scope>
    <source>
        <strain evidence="1">RS0144</strain>
    </source>
</reference>
<protein>
    <submittedName>
        <fullName evidence="1">Uncharacterized protein</fullName>
    </submittedName>
</protein>
<evidence type="ECO:0000313" key="2">
    <source>
        <dbReference type="Proteomes" id="UP001432027"/>
    </source>
</evidence>
<feature type="non-terminal residue" evidence="1">
    <location>
        <position position="1"/>
    </location>
</feature>
<organism evidence="1 2">
    <name type="scientific">Pristionchus entomophagus</name>
    <dbReference type="NCBI Taxonomy" id="358040"/>
    <lineage>
        <taxon>Eukaryota</taxon>
        <taxon>Metazoa</taxon>
        <taxon>Ecdysozoa</taxon>
        <taxon>Nematoda</taxon>
        <taxon>Chromadorea</taxon>
        <taxon>Rhabditida</taxon>
        <taxon>Rhabditina</taxon>
        <taxon>Diplogasteromorpha</taxon>
        <taxon>Diplogasteroidea</taxon>
        <taxon>Neodiplogasteridae</taxon>
        <taxon>Pristionchus</taxon>
    </lineage>
</organism>
<dbReference type="AlphaFoldDB" id="A0AAV5SJV3"/>
<keyword evidence="2" id="KW-1185">Reference proteome</keyword>
<dbReference type="EMBL" id="BTSX01000002">
    <property type="protein sequence ID" value="GMS82403.1"/>
    <property type="molecule type" value="Genomic_DNA"/>
</dbReference>
<name>A0AAV5SJV3_9BILA</name>
<gene>
    <name evidence="1" type="ORF">PENTCL1PPCAC_4578</name>
</gene>
<accession>A0AAV5SJV3</accession>
<dbReference type="Proteomes" id="UP001432027">
    <property type="component" value="Unassembled WGS sequence"/>
</dbReference>
<proteinExistence type="predicted"/>
<evidence type="ECO:0000313" key="1">
    <source>
        <dbReference type="EMBL" id="GMS82403.1"/>
    </source>
</evidence>
<sequence>SAEELRAPQVRIPLPYSFLHSKEACNSGYPLKHTVVVYSIKGRFTPSNLLYPSGGSRSGGGTTSSYFNVGGPVHRDHGVNDDLLVFDHTGISFADDSLNLFRIEYVCAMFDFYSYCLIGIVRQSRQVEIPTVESE</sequence>